<dbReference type="GO" id="GO:0003677">
    <property type="term" value="F:DNA binding"/>
    <property type="evidence" value="ECO:0007669"/>
    <property type="project" value="InterPro"/>
</dbReference>
<keyword evidence="1" id="KW-0255">Endonuclease</keyword>
<sequence>MCAKLLGIEHSNHSNVKLWSKNVFNSTFPVAFANYLWKCNPPQKVKYVTTDANFNIVIDEIGVDELFNCSGLKAEDLYFSFEDVFSPYERFLEGGFGTTKRLRRAKKIDLVVKHFEEGKEPSNYENLRALEIKMTVVPDNSTINTPNDPGSEIVIRPTTTLYAALGLLDQCKFPKQFADIKGTLHDIWITLNDENGWTRNAALTENSSKMKDATEQICKKYFKKQIPLLLQPIWKTNGQDHELDKEHALDLIAWSNLAYVKLFLTKVPNAQTDDPTACRAARCLSKFIQYLYAGSGNSDIDRRINLKFIKVPDGYQTDKELSVNGAGTREFIKARKKHGGYNNTYLIPRFPRKILHSIILEDGQKKLKPERRFDQSIYIMDKTGLYDSTSF</sequence>
<comment type="caution">
    <text evidence="1">The sequence shown here is derived from an EMBL/GenBank/DDBJ whole genome shotgun (WGS) entry which is preliminary data.</text>
</comment>
<gene>
    <name evidence="1" type="ORF">H8S62_04880</name>
</gene>
<dbReference type="EMBL" id="JACOPQ010000003">
    <property type="protein sequence ID" value="MBC5736341.1"/>
    <property type="molecule type" value="Genomic_DNA"/>
</dbReference>
<keyword evidence="1" id="KW-0540">Nuclease</keyword>
<dbReference type="RefSeq" id="WP_186918669.1">
    <property type="nucleotide sequence ID" value="NZ_JACOPQ010000003.1"/>
</dbReference>
<evidence type="ECO:0000313" key="2">
    <source>
        <dbReference type="Proteomes" id="UP000607645"/>
    </source>
</evidence>
<dbReference type="Pfam" id="PF09519">
    <property type="entry name" value="RE_HindVP"/>
    <property type="match status" value="1"/>
</dbReference>
<dbReference type="GO" id="GO:0009307">
    <property type="term" value="P:DNA restriction-modification system"/>
    <property type="evidence" value="ECO:0007669"/>
    <property type="project" value="InterPro"/>
</dbReference>
<dbReference type="Proteomes" id="UP000607645">
    <property type="component" value="Unassembled WGS sequence"/>
</dbReference>
<keyword evidence="1" id="KW-0378">Hydrolase</keyword>
<reference evidence="1" key="1">
    <citation type="submission" date="2020-08" db="EMBL/GenBank/DDBJ databases">
        <title>Genome public.</title>
        <authorList>
            <person name="Liu C."/>
            <person name="Sun Q."/>
        </authorList>
    </citation>
    <scope>NUCLEOTIDE SEQUENCE</scope>
    <source>
        <strain evidence="1">NSJ-52</strain>
    </source>
</reference>
<dbReference type="AlphaFoldDB" id="A0A8J6MC16"/>
<accession>A0A8J6MC16</accession>
<protein>
    <submittedName>
        <fullName evidence="1">HindVP family restriction endonuclease</fullName>
    </submittedName>
</protein>
<proteinExistence type="predicted"/>
<dbReference type="GO" id="GO:0009036">
    <property type="term" value="F:type II site-specific deoxyribonuclease activity"/>
    <property type="evidence" value="ECO:0007669"/>
    <property type="project" value="InterPro"/>
</dbReference>
<evidence type="ECO:0000313" key="1">
    <source>
        <dbReference type="EMBL" id="MBC5736341.1"/>
    </source>
</evidence>
<name>A0A8J6MC16_9FIRM</name>
<dbReference type="InterPro" id="IPR019044">
    <property type="entry name" value="Restrct_endonuc_II_HindVP"/>
</dbReference>
<organism evidence="1 2">
    <name type="scientific">Lawsonibacter faecis</name>
    <dbReference type="NCBI Taxonomy" id="2763052"/>
    <lineage>
        <taxon>Bacteria</taxon>
        <taxon>Bacillati</taxon>
        <taxon>Bacillota</taxon>
        <taxon>Clostridia</taxon>
        <taxon>Eubacteriales</taxon>
        <taxon>Oscillospiraceae</taxon>
        <taxon>Lawsonibacter</taxon>
    </lineage>
</organism>
<keyword evidence="2" id="KW-1185">Reference proteome</keyword>